<evidence type="ECO:0000256" key="6">
    <source>
        <dbReference type="ARBA" id="ARBA00023239"/>
    </source>
</evidence>
<proteinExistence type="inferred from homology"/>
<dbReference type="RefSeq" id="XP_015523338.2">
    <property type="nucleotide sequence ID" value="XM_015667852.2"/>
</dbReference>
<accession>A0A6J0C7N8</accession>
<comment type="catalytic activity">
    <reaction evidence="8">
        <text>uroporphyrinogen III + 4 H(+) = coproporphyrinogen III + 4 CO2</text>
        <dbReference type="Rhea" id="RHEA:19865"/>
        <dbReference type="ChEBI" id="CHEBI:15378"/>
        <dbReference type="ChEBI" id="CHEBI:16526"/>
        <dbReference type="ChEBI" id="CHEBI:57308"/>
        <dbReference type="ChEBI" id="CHEBI:57309"/>
        <dbReference type="EC" id="4.1.1.37"/>
    </reaction>
    <physiologicalReaction direction="left-to-right" evidence="8">
        <dbReference type="Rhea" id="RHEA:19866"/>
    </physiologicalReaction>
</comment>
<gene>
    <name evidence="13" type="primary">LOC107226882</name>
</gene>
<dbReference type="Proteomes" id="UP000829291">
    <property type="component" value="Chromosome 6"/>
</dbReference>
<dbReference type="InterPro" id="IPR006361">
    <property type="entry name" value="Uroporphyrinogen_deCO2ase_HemE"/>
</dbReference>
<protein>
    <recommendedName>
        <fullName evidence="4 9">Uroporphyrinogen decarboxylase</fullName>
        <ecNumber evidence="3 9">4.1.1.37</ecNumber>
    </recommendedName>
</protein>
<dbReference type="OrthoDB" id="339900at2759"/>
<sequence length="356" mass="39655">MTEHNFPPLKNDRLLRAVRGEPVDKVPVWIMRQAGRHLPEFREIRLKHDFFTICRTPALACEVTLQPIRRFDYDASIIFSDILVIPQAMGMEVEMKAGVGPVLPEPLTDPSHLLRLITPDVEKTLGYVGDAITLTRQCLQGKVPLIGFTGAPWTLMGYMVQGGGSSTMAQARFWLYHYPEASHQLLQQITNVVIDYLVMQVKSGAQLLQVFESSGDFLNDELFQKFSLKYLKQINEGVKKKLDELNIPQVPMTAFPKGATLNSLEMLVKESGYDVIGLDWTVDPAEARARLGPNVTLQGNMDPCALYASEAEVFQRAANMVKTFGKERYIANLGHGILPDAPIASVEAFITGVHSV</sequence>
<dbReference type="GeneID" id="107226882"/>
<evidence type="ECO:0000256" key="10">
    <source>
        <dbReference type="RuleBase" id="RU004169"/>
    </source>
</evidence>
<evidence type="ECO:0000256" key="5">
    <source>
        <dbReference type="ARBA" id="ARBA00022793"/>
    </source>
</evidence>
<name>A0A6J0C7N8_NEOLC</name>
<feature type="domain" description="Uroporphyrinogen decarboxylase (URO-D)" evidence="11">
    <location>
        <begin position="27"/>
        <end position="36"/>
    </location>
</feature>
<dbReference type="PANTHER" id="PTHR21091:SF169">
    <property type="entry name" value="UROPORPHYRINOGEN DECARBOXYLASE"/>
    <property type="match status" value="1"/>
</dbReference>
<evidence type="ECO:0000256" key="9">
    <source>
        <dbReference type="RuleBase" id="RU000554"/>
    </source>
</evidence>
<comment type="pathway">
    <text evidence="1 9">Porphyrin-containing compound metabolism; protoporphyrin-IX biosynthesis; coproporphyrinogen-III from 5-aminolevulinate: step 4/4.</text>
</comment>
<dbReference type="SUPFAM" id="SSF51726">
    <property type="entry name" value="UROD/MetE-like"/>
    <property type="match status" value="1"/>
</dbReference>
<dbReference type="InterPro" id="IPR000257">
    <property type="entry name" value="Uroporphyrinogen_deCOase"/>
</dbReference>
<evidence type="ECO:0000256" key="2">
    <source>
        <dbReference type="ARBA" id="ARBA00009935"/>
    </source>
</evidence>
<evidence type="ECO:0000256" key="8">
    <source>
        <dbReference type="ARBA" id="ARBA00048411"/>
    </source>
</evidence>
<dbReference type="HAMAP" id="MF_00218">
    <property type="entry name" value="URO_D"/>
    <property type="match status" value="1"/>
</dbReference>
<keyword evidence="12" id="KW-1185">Reference proteome</keyword>
<dbReference type="Gene3D" id="3.20.20.210">
    <property type="match status" value="1"/>
</dbReference>
<dbReference type="EC" id="4.1.1.37" evidence="3 9"/>
<dbReference type="InterPro" id="IPR038071">
    <property type="entry name" value="UROD/MetE-like_sf"/>
</dbReference>
<comment type="similarity">
    <text evidence="2 10">Belongs to the uroporphyrinogen decarboxylase family.</text>
</comment>
<keyword evidence="7 9" id="KW-0627">Porphyrin biosynthesis</keyword>
<dbReference type="UniPathway" id="UPA00251">
    <property type="reaction ID" value="UER00321"/>
</dbReference>
<evidence type="ECO:0000256" key="1">
    <source>
        <dbReference type="ARBA" id="ARBA00004804"/>
    </source>
</evidence>
<dbReference type="PROSITE" id="PS00906">
    <property type="entry name" value="UROD_1"/>
    <property type="match status" value="1"/>
</dbReference>
<evidence type="ECO:0000313" key="13">
    <source>
        <dbReference type="RefSeq" id="XP_015523336.1"/>
    </source>
</evidence>
<evidence type="ECO:0000256" key="4">
    <source>
        <dbReference type="ARBA" id="ARBA00014308"/>
    </source>
</evidence>
<evidence type="ECO:0000259" key="11">
    <source>
        <dbReference type="PROSITE" id="PS00906"/>
    </source>
</evidence>
<evidence type="ECO:0000313" key="12">
    <source>
        <dbReference type="Proteomes" id="UP000829291"/>
    </source>
</evidence>
<dbReference type="RefSeq" id="XP_015523336.1">
    <property type="nucleotide sequence ID" value="XM_015667850.2"/>
</dbReference>
<organism evidence="13">
    <name type="scientific">Neodiprion lecontei</name>
    <name type="common">Redheaded pine sawfly</name>
    <dbReference type="NCBI Taxonomy" id="441921"/>
    <lineage>
        <taxon>Eukaryota</taxon>
        <taxon>Metazoa</taxon>
        <taxon>Ecdysozoa</taxon>
        <taxon>Arthropoda</taxon>
        <taxon>Hexapoda</taxon>
        <taxon>Insecta</taxon>
        <taxon>Pterygota</taxon>
        <taxon>Neoptera</taxon>
        <taxon>Endopterygota</taxon>
        <taxon>Hymenoptera</taxon>
        <taxon>Tenthredinoidea</taxon>
        <taxon>Diprionidae</taxon>
        <taxon>Diprioninae</taxon>
        <taxon>Neodiprion</taxon>
    </lineage>
</organism>
<dbReference type="CDD" id="cd00717">
    <property type="entry name" value="URO-D"/>
    <property type="match status" value="1"/>
</dbReference>
<evidence type="ECO:0000256" key="7">
    <source>
        <dbReference type="ARBA" id="ARBA00023244"/>
    </source>
</evidence>
<dbReference type="PANTHER" id="PTHR21091">
    <property type="entry name" value="METHYLTETRAHYDROFOLATE:HOMOCYSTEINE METHYLTRANSFERASE RELATED"/>
    <property type="match status" value="1"/>
</dbReference>
<keyword evidence="5 9" id="KW-0210">Decarboxylase</keyword>
<evidence type="ECO:0000256" key="3">
    <source>
        <dbReference type="ARBA" id="ARBA00012288"/>
    </source>
</evidence>
<keyword evidence="6 9" id="KW-0456">Lyase</keyword>
<reference evidence="13" key="1">
    <citation type="submission" date="2025-08" db="UniProtKB">
        <authorList>
            <consortium name="RefSeq"/>
        </authorList>
    </citation>
    <scope>IDENTIFICATION</scope>
    <source>
        <tissue evidence="13">Thorax and Abdomen</tissue>
    </source>
</reference>
<dbReference type="NCBIfam" id="TIGR01464">
    <property type="entry name" value="hemE"/>
    <property type="match status" value="1"/>
</dbReference>
<dbReference type="Pfam" id="PF01208">
    <property type="entry name" value="URO-D"/>
    <property type="match status" value="1"/>
</dbReference>